<proteinExistence type="predicted"/>
<dbReference type="SMART" id="SM00100">
    <property type="entry name" value="cNMP"/>
    <property type="match status" value="1"/>
</dbReference>
<feature type="transmembrane region" description="Helical" evidence="8">
    <location>
        <begin position="251"/>
        <end position="275"/>
    </location>
</feature>
<keyword evidence="11" id="KW-1185">Reference proteome</keyword>
<dbReference type="SUPFAM" id="SSF51206">
    <property type="entry name" value="cAMP-binding domain-like"/>
    <property type="match status" value="1"/>
</dbReference>
<dbReference type="SUPFAM" id="SSF81324">
    <property type="entry name" value="Voltage-gated potassium channels"/>
    <property type="match status" value="1"/>
</dbReference>
<evidence type="ECO:0000313" key="10">
    <source>
        <dbReference type="EMBL" id="OLP90818.1"/>
    </source>
</evidence>
<keyword evidence="5" id="KW-0406">Ion transport</keyword>
<dbReference type="Pfam" id="PF00027">
    <property type="entry name" value="cNMP_binding"/>
    <property type="match status" value="1"/>
</dbReference>
<evidence type="ECO:0000256" key="4">
    <source>
        <dbReference type="ARBA" id="ARBA00022989"/>
    </source>
</evidence>
<evidence type="ECO:0000256" key="2">
    <source>
        <dbReference type="ARBA" id="ARBA00022448"/>
    </source>
</evidence>
<dbReference type="InterPro" id="IPR018490">
    <property type="entry name" value="cNMP-bd_dom_sf"/>
</dbReference>
<keyword evidence="2" id="KW-0813">Transport</keyword>
<comment type="caution">
    <text evidence="10">The sequence shown here is derived from an EMBL/GenBank/DDBJ whole genome shotgun (WGS) entry which is preliminary data.</text>
</comment>
<sequence>MALPEGVSEPPSLLRAAAVSPAPSAGSPVLPGEITQANDKAQDLGADSNDTKKDAESVVDSMALRQLDKRWCSGMQRNSAMIAAELYAEQADVTFDEVVTARKLKTKQHKLQQMRFLLLPGSPQLNAWRATMVITVLLAVLSAPLEMAFSHSQLVSNLFWASKLIDVLFWLDMFVTFNVATSSHGRMETCRRTLAQNYAKTWLVPDFLINFPWDDVLQEHGKTRKIAKILKLPKVFRVTRLLRVADEEAQFFGTAANIGGFLLMGHYLACIWVGLLVDCTKELDTQHLCPDMLTAYLQGLSVGMASLAGSDSWTRFSIEQASTTEPWSFQWHAFYTALCELVAALSCLLGVILVGMLYSNLAHAMDRHHSHTRLFHARVSNLQAAAHQHAIPKELFGRIKRHYYYVWSCGSDTSKAILTDSTLSLDLRRELAYCFYGDILKQVPFLEMTDKHFLQQICEFVEIEIFAAQDRIICAGDVGTELYFVAVGEVEVVVPSGHVEERGTVIKTLHEGSFFGELGLLFPDSKHKVDVYGSTAGWLLVVPRGTLEKFCTEELLETFRFVALERLRKHSEMATGAVEEPQVEAYKLMLEHTQRLVTKRFVRAQIAV</sequence>
<dbReference type="AlphaFoldDB" id="A0A1Q9D6K0"/>
<dbReference type="Gene3D" id="1.10.287.70">
    <property type="match status" value="1"/>
</dbReference>
<dbReference type="InterPro" id="IPR000595">
    <property type="entry name" value="cNMP-bd_dom"/>
</dbReference>
<dbReference type="Proteomes" id="UP000186817">
    <property type="component" value="Unassembled WGS sequence"/>
</dbReference>
<dbReference type="InterPro" id="IPR014710">
    <property type="entry name" value="RmlC-like_jellyroll"/>
</dbReference>
<gene>
    <name evidence="10" type="primary">KCNH5</name>
    <name evidence="10" type="ORF">AK812_SmicGene27559</name>
</gene>
<feature type="domain" description="Cyclic nucleotide-binding" evidence="9">
    <location>
        <begin position="445"/>
        <end position="550"/>
    </location>
</feature>
<keyword evidence="6 8" id="KW-0472">Membrane</keyword>
<name>A0A1Q9D6K0_SYMMI</name>
<dbReference type="OrthoDB" id="421226at2759"/>
<evidence type="ECO:0000256" key="3">
    <source>
        <dbReference type="ARBA" id="ARBA00022692"/>
    </source>
</evidence>
<dbReference type="PROSITE" id="PS00888">
    <property type="entry name" value="CNMP_BINDING_1"/>
    <property type="match status" value="1"/>
</dbReference>
<evidence type="ECO:0000256" key="7">
    <source>
        <dbReference type="SAM" id="MobiDB-lite"/>
    </source>
</evidence>
<dbReference type="InterPro" id="IPR050818">
    <property type="entry name" value="KCNH_animal-type"/>
</dbReference>
<evidence type="ECO:0000259" key="9">
    <source>
        <dbReference type="PROSITE" id="PS50042"/>
    </source>
</evidence>
<evidence type="ECO:0000256" key="1">
    <source>
        <dbReference type="ARBA" id="ARBA00004141"/>
    </source>
</evidence>
<feature type="transmembrane region" description="Helical" evidence="8">
    <location>
        <begin position="333"/>
        <end position="358"/>
    </location>
</feature>
<dbReference type="InterPro" id="IPR005821">
    <property type="entry name" value="Ion_trans_dom"/>
</dbReference>
<dbReference type="GO" id="GO:0042391">
    <property type="term" value="P:regulation of membrane potential"/>
    <property type="evidence" value="ECO:0007669"/>
    <property type="project" value="TreeGrafter"/>
</dbReference>
<comment type="subcellular location">
    <subcellularLocation>
        <location evidence="1">Membrane</location>
        <topology evidence="1">Multi-pass membrane protein</topology>
    </subcellularLocation>
</comment>
<dbReference type="PANTHER" id="PTHR10217">
    <property type="entry name" value="VOLTAGE AND LIGAND GATED POTASSIUM CHANNEL"/>
    <property type="match status" value="1"/>
</dbReference>
<dbReference type="Gene3D" id="1.10.287.630">
    <property type="entry name" value="Helix hairpin bin"/>
    <property type="match status" value="1"/>
</dbReference>
<keyword evidence="4 8" id="KW-1133">Transmembrane helix</keyword>
<dbReference type="PANTHER" id="PTHR10217:SF435">
    <property type="entry name" value="POTASSIUM VOLTAGE-GATED CHANNEL PROTEIN EAG"/>
    <property type="match status" value="1"/>
</dbReference>
<evidence type="ECO:0000256" key="6">
    <source>
        <dbReference type="ARBA" id="ARBA00023136"/>
    </source>
</evidence>
<evidence type="ECO:0000313" key="11">
    <source>
        <dbReference type="Proteomes" id="UP000186817"/>
    </source>
</evidence>
<feature type="compositionally biased region" description="Low complexity" evidence="7">
    <location>
        <begin position="10"/>
        <end position="32"/>
    </location>
</feature>
<dbReference type="Pfam" id="PF00520">
    <property type="entry name" value="Ion_trans"/>
    <property type="match status" value="1"/>
</dbReference>
<evidence type="ECO:0000256" key="8">
    <source>
        <dbReference type="SAM" id="Phobius"/>
    </source>
</evidence>
<dbReference type="Gene3D" id="2.60.120.10">
    <property type="entry name" value="Jelly Rolls"/>
    <property type="match status" value="1"/>
</dbReference>
<dbReference type="InterPro" id="IPR018488">
    <property type="entry name" value="cNMP-bd_CS"/>
</dbReference>
<dbReference type="OMA" id="WILAMAP"/>
<dbReference type="CDD" id="cd00038">
    <property type="entry name" value="CAP_ED"/>
    <property type="match status" value="1"/>
</dbReference>
<dbReference type="GO" id="GO:0005249">
    <property type="term" value="F:voltage-gated potassium channel activity"/>
    <property type="evidence" value="ECO:0007669"/>
    <property type="project" value="TreeGrafter"/>
</dbReference>
<protein>
    <submittedName>
        <fullName evidence="10">Potassium voltage-gated channel subfamily H member 5</fullName>
    </submittedName>
</protein>
<feature type="region of interest" description="Disordered" evidence="7">
    <location>
        <begin position="1"/>
        <end position="57"/>
    </location>
</feature>
<dbReference type="PROSITE" id="PS50042">
    <property type="entry name" value="CNMP_BINDING_3"/>
    <property type="match status" value="1"/>
</dbReference>
<organism evidence="10 11">
    <name type="scientific">Symbiodinium microadriaticum</name>
    <name type="common">Dinoflagellate</name>
    <name type="synonym">Zooxanthella microadriatica</name>
    <dbReference type="NCBI Taxonomy" id="2951"/>
    <lineage>
        <taxon>Eukaryota</taxon>
        <taxon>Sar</taxon>
        <taxon>Alveolata</taxon>
        <taxon>Dinophyceae</taxon>
        <taxon>Suessiales</taxon>
        <taxon>Symbiodiniaceae</taxon>
        <taxon>Symbiodinium</taxon>
    </lineage>
</organism>
<dbReference type="GO" id="GO:0005886">
    <property type="term" value="C:plasma membrane"/>
    <property type="evidence" value="ECO:0007669"/>
    <property type="project" value="TreeGrafter"/>
</dbReference>
<reference evidence="10 11" key="1">
    <citation type="submission" date="2016-02" db="EMBL/GenBank/DDBJ databases">
        <title>Genome analysis of coral dinoflagellate symbionts highlights evolutionary adaptations to a symbiotic lifestyle.</title>
        <authorList>
            <person name="Aranda M."/>
            <person name="Li Y."/>
            <person name="Liew Y.J."/>
            <person name="Baumgarten S."/>
            <person name="Simakov O."/>
            <person name="Wilson M."/>
            <person name="Piel J."/>
            <person name="Ashoor H."/>
            <person name="Bougouffa S."/>
            <person name="Bajic V.B."/>
            <person name="Ryu T."/>
            <person name="Ravasi T."/>
            <person name="Bayer T."/>
            <person name="Micklem G."/>
            <person name="Kim H."/>
            <person name="Bhak J."/>
            <person name="Lajeunesse T.C."/>
            <person name="Voolstra C.R."/>
        </authorList>
    </citation>
    <scope>NUCLEOTIDE SEQUENCE [LARGE SCALE GENOMIC DNA]</scope>
    <source>
        <strain evidence="10 11">CCMP2467</strain>
    </source>
</reference>
<dbReference type="EMBL" id="LSRX01000693">
    <property type="protein sequence ID" value="OLP90818.1"/>
    <property type="molecule type" value="Genomic_DNA"/>
</dbReference>
<accession>A0A1Q9D6K0</accession>
<keyword evidence="3 8" id="KW-0812">Transmembrane</keyword>
<evidence type="ECO:0000256" key="5">
    <source>
        <dbReference type="ARBA" id="ARBA00023065"/>
    </source>
</evidence>